<proteinExistence type="predicted"/>
<dbReference type="EMBL" id="WHVL01000004">
    <property type="protein sequence ID" value="MCB8889712.1"/>
    <property type="molecule type" value="Genomic_DNA"/>
</dbReference>
<dbReference type="Gene3D" id="3.30.750.24">
    <property type="entry name" value="STAS domain"/>
    <property type="match status" value="1"/>
</dbReference>
<evidence type="ECO:0000313" key="3">
    <source>
        <dbReference type="Proteomes" id="UP001319882"/>
    </source>
</evidence>
<dbReference type="SUPFAM" id="SSF52091">
    <property type="entry name" value="SpoIIaa-like"/>
    <property type="match status" value="1"/>
</dbReference>
<dbReference type="Pfam" id="PF13466">
    <property type="entry name" value="STAS_2"/>
    <property type="match status" value="1"/>
</dbReference>
<evidence type="ECO:0000259" key="1">
    <source>
        <dbReference type="Pfam" id="PF13466"/>
    </source>
</evidence>
<accession>A0ABS8DTQ6</accession>
<reference evidence="2 3" key="1">
    <citation type="journal article" date="2021" name="Sci. Rep.">
        <title>Genome analysis of a halophilic bacterium Halomonas malpeensis YU-PRIM-29(T) reveals its exopolysaccharide and pigment producing capabilities.</title>
        <authorList>
            <person name="Athmika"/>
            <person name="Ghate S.D."/>
            <person name="Arun A.B."/>
            <person name="Rao S.S."/>
            <person name="Kumar S.T.A."/>
            <person name="Kandiyil M.K."/>
            <person name="Saptami K."/>
            <person name="Rekha P.D."/>
        </authorList>
    </citation>
    <scope>NUCLEOTIDE SEQUENCE [LARGE SCALE GENOMIC DNA]</scope>
    <source>
        <strain evidence="3">prim 29</strain>
    </source>
</reference>
<dbReference type="InterPro" id="IPR058548">
    <property type="entry name" value="MlaB-like_STAS"/>
</dbReference>
<comment type="caution">
    <text evidence="2">The sequence shown here is derived from an EMBL/GenBank/DDBJ whole genome shotgun (WGS) entry which is preliminary data.</text>
</comment>
<keyword evidence="3" id="KW-1185">Reference proteome</keyword>
<protein>
    <submittedName>
        <fullName evidence="2">STAS domain-containing protein</fullName>
    </submittedName>
</protein>
<feature type="domain" description="MlaB-like STAS" evidence="1">
    <location>
        <begin position="21"/>
        <end position="99"/>
    </location>
</feature>
<dbReference type="Proteomes" id="UP001319882">
    <property type="component" value="Unassembled WGS sequence"/>
</dbReference>
<organism evidence="2 3">
    <name type="scientific">Vreelandella malpeensis</name>
    <dbReference type="NCBI Taxonomy" id="1172368"/>
    <lineage>
        <taxon>Bacteria</taxon>
        <taxon>Pseudomonadati</taxon>
        <taxon>Pseudomonadota</taxon>
        <taxon>Gammaproteobacteria</taxon>
        <taxon>Oceanospirillales</taxon>
        <taxon>Halomonadaceae</taxon>
        <taxon>Vreelandella</taxon>
    </lineage>
</organism>
<dbReference type="RefSeq" id="WP_227390379.1">
    <property type="nucleotide sequence ID" value="NZ_JBHSCJ010000002.1"/>
</dbReference>
<sequence>MIELVNASGVSLSQRDDTLFVEGDMSIHAAAPVAAAGVEWLEKAQTPSVTFDFTGVTSASSAALSVLFEWLRGCERRALPVERIALSSPLMRLAAFAELEALILDPRHALPH</sequence>
<name>A0ABS8DTQ6_9GAMM</name>
<gene>
    <name evidence="2" type="ORF">GEV37_11360</name>
</gene>
<evidence type="ECO:0000313" key="2">
    <source>
        <dbReference type="EMBL" id="MCB8889712.1"/>
    </source>
</evidence>
<dbReference type="InterPro" id="IPR036513">
    <property type="entry name" value="STAS_dom_sf"/>
</dbReference>